<name>A0A9D1HE22_9FIRM</name>
<dbReference type="PROSITE" id="PS50943">
    <property type="entry name" value="HTH_CROC1"/>
    <property type="match status" value="1"/>
</dbReference>
<dbReference type="AlphaFoldDB" id="A0A9D1HE22"/>
<comment type="caution">
    <text evidence="3">The sequence shown here is derived from an EMBL/GenBank/DDBJ whole genome shotgun (WGS) entry which is preliminary data.</text>
</comment>
<proteinExistence type="predicted"/>
<dbReference type="Proteomes" id="UP000824159">
    <property type="component" value="Unassembled WGS sequence"/>
</dbReference>
<dbReference type="GO" id="GO:0003677">
    <property type="term" value="F:DNA binding"/>
    <property type="evidence" value="ECO:0007669"/>
    <property type="project" value="UniProtKB-KW"/>
</dbReference>
<evidence type="ECO:0000313" key="3">
    <source>
        <dbReference type="EMBL" id="HIT99909.1"/>
    </source>
</evidence>
<gene>
    <name evidence="3" type="ORF">IAD12_06625</name>
</gene>
<dbReference type="InterPro" id="IPR010982">
    <property type="entry name" value="Lambda_DNA-bd_dom_sf"/>
</dbReference>
<dbReference type="CDD" id="cd00093">
    <property type="entry name" value="HTH_XRE"/>
    <property type="match status" value="1"/>
</dbReference>
<protein>
    <submittedName>
        <fullName evidence="3">Helix-turn-helix transcriptional regulator</fullName>
    </submittedName>
</protein>
<feature type="domain" description="HTH cro/C1-type" evidence="2">
    <location>
        <begin position="7"/>
        <end position="61"/>
    </location>
</feature>
<dbReference type="InterPro" id="IPR001387">
    <property type="entry name" value="Cro/C1-type_HTH"/>
</dbReference>
<keyword evidence="1" id="KW-0238">DNA-binding</keyword>
<reference evidence="3" key="1">
    <citation type="submission" date="2020-10" db="EMBL/GenBank/DDBJ databases">
        <authorList>
            <person name="Gilroy R."/>
        </authorList>
    </citation>
    <scope>NUCLEOTIDE SEQUENCE</scope>
    <source>
        <strain evidence="3">CHK176-22527</strain>
    </source>
</reference>
<accession>A0A9D1HE22</accession>
<dbReference type="PANTHER" id="PTHR46558">
    <property type="entry name" value="TRACRIPTIONAL REGULATORY PROTEIN-RELATED-RELATED"/>
    <property type="match status" value="1"/>
</dbReference>
<dbReference type="PANTHER" id="PTHR46558:SF4">
    <property type="entry name" value="DNA-BIDING PHAGE PROTEIN"/>
    <property type="match status" value="1"/>
</dbReference>
<dbReference type="SUPFAM" id="SSF47413">
    <property type="entry name" value="lambda repressor-like DNA-binding domains"/>
    <property type="match status" value="1"/>
</dbReference>
<dbReference type="Pfam" id="PF01381">
    <property type="entry name" value="HTH_3"/>
    <property type="match status" value="1"/>
</dbReference>
<evidence type="ECO:0000313" key="4">
    <source>
        <dbReference type="Proteomes" id="UP000824159"/>
    </source>
</evidence>
<dbReference type="SMART" id="SM00530">
    <property type="entry name" value="HTH_XRE"/>
    <property type="match status" value="1"/>
</dbReference>
<organism evidence="3 4">
    <name type="scientific">Candidatus Allocopromorpha excrementavium</name>
    <dbReference type="NCBI Taxonomy" id="2840741"/>
    <lineage>
        <taxon>Bacteria</taxon>
        <taxon>Bacillati</taxon>
        <taxon>Bacillota</taxon>
        <taxon>Clostridia</taxon>
        <taxon>Eubacteriales</taxon>
        <taxon>Eubacteriaceae</taxon>
        <taxon>Eubacteriaceae incertae sedis</taxon>
        <taxon>Candidatus Allocopromorpha</taxon>
    </lineage>
</organism>
<sequence length="172" mass="19619">MSFGSRLKEKRESLGITQPKLAEMLGVSKGAIGNWETDVNSPRAAMLYDLFKILHCDANYLFQDNASSIYRKEASPEEFENIIQKYRKLDAHGKEMVDFTLNKEYERSIQNVNMGESLPYSSNNFPSAARNNFTIEKNSNIYGANAAHLRTDIDIDEDTDISENDIMDDKDF</sequence>
<dbReference type="Gene3D" id="1.10.260.40">
    <property type="entry name" value="lambda repressor-like DNA-binding domains"/>
    <property type="match status" value="1"/>
</dbReference>
<evidence type="ECO:0000256" key="1">
    <source>
        <dbReference type="ARBA" id="ARBA00023125"/>
    </source>
</evidence>
<evidence type="ECO:0000259" key="2">
    <source>
        <dbReference type="PROSITE" id="PS50943"/>
    </source>
</evidence>
<reference evidence="3" key="2">
    <citation type="journal article" date="2021" name="PeerJ">
        <title>Extensive microbial diversity within the chicken gut microbiome revealed by metagenomics and culture.</title>
        <authorList>
            <person name="Gilroy R."/>
            <person name="Ravi A."/>
            <person name="Getino M."/>
            <person name="Pursley I."/>
            <person name="Horton D.L."/>
            <person name="Alikhan N.F."/>
            <person name="Baker D."/>
            <person name="Gharbi K."/>
            <person name="Hall N."/>
            <person name="Watson M."/>
            <person name="Adriaenssens E.M."/>
            <person name="Foster-Nyarko E."/>
            <person name="Jarju S."/>
            <person name="Secka A."/>
            <person name="Antonio M."/>
            <person name="Oren A."/>
            <person name="Chaudhuri R.R."/>
            <person name="La Ragione R."/>
            <person name="Hildebrand F."/>
            <person name="Pallen M.J."/>
        </authorList>
    </citation>
    <scope>NUCLEOTIDE SEQUENCE</scope>
    <source>
        <strain evidence="3">CHK176-22527</strain>
    </source>
</reference>
<dbReference type="EMBL" id="DVLX01000083">
    <property type="protein sequence ID" value="HIT99909.1"/>
    <property type="molecule type" value="Genomic_DNA"/>
</dbReference>